<feature type="region of interest" description="Disordered" evidence="1">
    <location>
        <begin position="270"/>
        <end position="294"/>
    </location>
</feature>
<dbReference type="InterPro" id="IPR021235">
    <property type="entry name" value="DUF2637"/>
</dbReference>
<sequence length="294" mass="30453">MVVVRSRTDRILTAVTVVCVAGLAVVAGTISFAHMHELATAHDQHGWKAFAFPISVDGLEIVAALYMVVQRRAGRQTGWLPWIALVVGTAASPAENIAVGGDSVVGKVLAGWPALSMLVSVKLLFSMIDHGEEDQRTVPDDLRTSADRPLVPETVPQIGSDSGPSAGPAPDRRAGLPGPSATSGTGRSVGLPSGRSSGRASAPVPVDVQPVAHLLPAARVAAREALAATGRPPSRDRLADALRDDGYGVSNERASLLLKILKAEQDVPTIGAGSVRPWPDDLDTPPAAAAQLPL</sequence>
<keyword evidence="2" id="KW-1133">Transmembrane helix</keyword>
<dbReference type="EMBL" id="QVFU01000025">
    <property type="protein sequence ID" value="RFS44694.1"/>
    <property type="molecule type" value="Genomic_DNA"/>
</dbReference>
<evidence type="ECO:0000313" key="4">
    <source>
        <dbReference type="Proteomes" id="UP000262621"/>
    </source>
</evidence>
<proteinExistence type="predicted"/>
<keyword evidence="2" id="KW-0812">Transmembrane</keyword>
<dbReference type="AlphaFoldDB" id="A0A372FVP0"/>
<evidence type="ECO:0000313" key="3">
    <source>
        <dbReference type="EMBL" id="RFS44694.1"/>
    </source>
</evidence>
<feature type="transmembrane region" description="Helical" evidence="2">
    <location>
        <begin position="47"/>
        <end position="67"/>
    </location>
</feature>
<organism evidence="3 4">
    <name type="scientific">Micromonospora craniellae</name>
    <dbReference type="NCBI Taxonomy" id="2294034"/>
    <lineage>
        <taxon>Bacteria</taxon>
        <taxon>Bacillati</taxon>
        <taxon>Actinomycetota</taxon>
        <taxon>Actinomycetes</taxon>
        <taxon>Micromonosporales</taxon>
        <taxon>Micromonosporaceae</taxon>
        <taxon>Micromonospora</taxon>
    </lineage>
</organism>
<gene>
    <name evidence="3" type="ORF">D0Q02_20435</name>
</gene>
<reference evidence="3 4" key="1">
    <citation type="submission" date="2018-08" db="EMBL/GenBank/DDBJ databases">
        <title>Verrucosispora craniellae sp. nov., isolated from a marine sponge in the South China Sea.</title>
        <authorList>
            <person name="Li L."/>
            <person name="Lin H.W."/>
        </authorList>
    </citation>
    <scope>NUCLEOTIDE SEQUENCE [LARGE SCALE GENOMIC DNA]</scope>
    <source>
        <strain evidence="3 4">LHW63014</strain>
    </source>
</reference>
<keyword evidence="2" id="KW-0472">Membrane</keyword>
<keyword evidence="4" id="KW-1185">Reference proteome</keyword>
<dbReference type="Proteomes" id="UP000262621">
    <property type="component" value="Unassembled WGS sequence"/>
</dbReference>
<protein>
    <submittedName>
        <fullName evidence="3">DUF2637 domain-containing protein</fullName>
    </submittedName>
</protein>
<dbReference type="Pfam" id="PF10935">
    <property type="entry name" value="DUF2637"/>
    <property type="match status" value="1"/>
</dbReference>
<accession>A0A372FVP0</accession>
<feature type="compositionally biased region" description="Basic and acidic residues" evidence="1">
    <location>
        <begin position="134"/>
        <end position="146"/>
    </location>
</feature>
<feature type="compositionally biased region" description="Low complexity" evidence="1">
    <location>
        <begin position="284"/>
        <end position="294"/>
    </location>
</feature>
<comment type="caution">
    <text evidence="3">The sequence shown here is derived from an EMBL/GenBank/DDBJ whole genome shotgun (WGS) entry which is preliminary data.</text>
</comment>
<name>A0A372FVP0_9ACTN</name>
<feature type="region of interest" description="Disordered" evidence="1">
    <location>
        <begin position="134"/>
        <end position="205"/>
    </location>
</feature>
<feature type="transmembrane region" description="Helical" evidence="2">
    <location>
        <begin position="12"/>
        <end position="35"/>
    </location>
</feature>
<evidence type="ECO:0000256" key="2">
    <source>
        <dbReference type="SAM" id="Phobius"/>
    </source>
</evidence>
<evidence type="ECO:0000256" key="1">
    <source>
        <dbReference type="SAM" id="MobiDB-lite"/>
    </source>
</evidence>